<dbReference type="Proteomes" id="UP000886700">
    <property type="component" value="Unplaced"/>
</dbReference>
<evidence type="ECO:0000256" key="1">
    <source>
        <dbReference type="SAM" id="Coils"/>
    </source>
</evidence>
<sequence>MSNLEKQLFNLKLAAQELKRNAKKCDEEVTAEKEEIKMSQVDMLLQELADEVGLDLSVELPQVQIGSADASFASMEQPLICQFGLFKDVLSQACSSSRSSVI</sequence>
<keyword evidence="1" id="KW-0175">Coiled coil</keyword>
<feature type="coiled-coil region" evidence="1">
    <location>
        <begin position="1"/>
        <end position="51"/>
    </location>
</feature>
<organism evidence="2 3">
    <name type="scientific">Mesocricetus auratus</name>
    <name type="common">Golden hamster</name>
    <dbReference type="NCBI Taxonomy" id="10036"/>
    <lineage>
        <taxon>Eukaryota</taxon>
        <taxon>Metazoa</taxon>
        <taxon>Chordata</taxon>
        <taxon>Craniata</taxon>
        <taxon>Vertebrata</taxon>
        <taxon>Euteleostomi</taxon>
        <taxon>Mammalia</taxon>
        <taxon>Eutheria</taxon>
        <taxon>Euarchontoglires</taxon>
        <taxon>Glires</taxon>
        <taxon>Rodentia</taxon>
        <taxon>Myomorpha</taxon>
        <taxon>Muroidea</taxon>
        <taxon>Cricetidae</taxon>
        <taxon>Cricetinae</taxon>
        <taxon>Mesocricetus</taxon>
    </lineage>
</organism>
<proteinExistence type="predicted"/>
<dbReference type="GeneID" id="106022510"/>
<evidence type="ECO:0000313" key="3">
    <source>
        <dbReference type="RefSeq" id="XP_040600261.1"/>
    </source>
</evidence>
<dbReference type="Gene3D" id="6.10.250.440">
    <property type="match status" value="1"/>
</dbReference>
<gene>
    <name evidence="3" type="primary">LOC106022510</name>
</gene>
<name>A0ABM2XGZ3_MESAU</name>
<evidence type="ECO:0000313" key="2">
    <source>
        <dbReference type="Proteomes" id="UP000886700"/>
    </source>
</evidence>
<accession>A0ABM2XGZ3</accession>
<reference evidence="3" key="1">
    <citation type="submission" date="2025-08" db="UniProtKB">
        <authorList>
            <consortium name="RefSeq"/>
        </authorList>
    </citation>
    <scope>IDENTIFICATION</scope>
    <source>
        <tissue evidence="3">Liver</tissue>
    </source>
</reference>
<keyword evidence="2" id="KW-1185">Reference proteome</keyword>
<protein>
    <submittedName>
        <fullName evidence="3">Charged multivesicular body protein 1b-2</fullName>
    </submittedName>
</protein>
<dbReference type="RefSeq" id="XP_040600261.1">
    <property type="nucleotide sequence ID" value="XM_040744327.1"/>
</dbReference>